<dbReference type="HAMAP" id="MF_00164">
    <property type="entry name" value="GlmS"/>
    <property type="match status" value="1"/>
</dbReference>
<dbReference type="InterPro" id="IPR001347">
    <property type="entry name" value="SIS_dom"/>
</dbReference>
<dbReference type="GO" id="GO:0046349">
    <property type="term" value="P:amino sugar biosynthetic process"/>
    <property type="evidence" value="ECO:0007669"/>
    <property type="project" value="UniProtKB-ARBA"/>
</dbReference>
<evidence type="ECO:0000313" key="14">
    <source>
        <dbReference type="Proteomes" id="UP000464954"/>
    </source>
</evidence>
<dbReference type="Pfam" id="PF01380">
    <property type="entry name" value="SIS"/>
    <property type="match status" value="2"/>
</dbReference>
<dbReference type="CDD" id="cd05009">
    <property type="entry name" value="SIS_GlmS_GlmD_2"/>
    <property type="match status" value="1"/>
</dbReference>
<evidence type="ECO:0000256" key="10">
    <source>
        <dbReference type="HAMAP-Rule" id="MF_00164"/>
    </source>
</evidence>
<dbReference type="NCBIfam" id="TIGR01135">
    <property type="entry name" value="glmS"/>
    <property type="match status" value="1"/>
</dbReference>
<evidence type="ECO:0000256" key="5">
    <source>
        <dbReference type="ARBA" id="ARBA00022490"/>
    </source>
</evidence>
<dbReference type="InterPro" id="IPR035466">
    <property type="entry name" value="GlmS/AgaS_SIS"/>
</dbReference>
<evidence type="ECO:0000259" key="12">
    <source>
        <dbReference type="PROSITE" id="PS51464"/>
    </source>
</evidence>
<feature type="domain" description="SIS" evidence="12">
    <location>
        <begin position="455"/>
        <end position="602"/>
    </location>
</feature>
<keyword evidence="14" id="KW-1185">Reference proteome</keyword>
<feature type="domain" description="Glutamine amidotransferase type-2" evidence="11">
    <location>
        <begin position="2"/>
        <end position="220"/>
    </location>
</feature>
<evidence type="ECO:0000256" key="9">
    <source>
        <dbReference type="ARBA" id="ARBA00022962"/>
    </source>
</evidence>
<dbReference type="EMBL" id="CP047593">
    <property type="protein sequence ID" value="QHI69881.1"/>
    <property type="molecule type" value="Genomic_DNA"/>
</dbReference>
<feature type="active site" description="For Fru-6P isomerization activity" evidence="10">
    <location>
        <position position="607"/>
    </location>
</feature>
<dbReference type="FunFam" id="3.40.50.10490:FF:000001">
    <property type="entry name" value="Glutamine--fructose-6-phosphate aminotransferase [isomerizing]"/>
    <property type="match status" value="1"/>
</dbReference>
<sequence length="612" mass="66584">MCGVVGYVGAGQAAPVLIDGLQRLEYRGYDSAGIAVVDNGRISSSKEVGRLVNLEQVLERNPVRGCCGIGHTRWATHGAPSQANSHPHFSSDGAVSVVHNGIIENYAELRDELLAQGHTFLSQTDTEVIPHLIEQFLRDGAESPEVAFRCALQKLRGAYALGVLFQTEPDTVYCARSGSPLIIGLGKDENFIASDVPAIINRISEAIYLNDGEMAALRADRVEVSTIDGQPVSPDIKPITFEAEAAEHSGFETFMLKEIHEQPRILRALLEKHVSSEGQVLLPDGLSSDYFRKLNRIMIVSCGTAYHAGMYGKLLMENLTGIAVETDLASEFRYRDPKIDPGTLVIAVSQSGETADTLASIRMAKDWGCRIFSICNVEGSSVVRESDAVFLTECGPEIGVASTKAYTAQQMAFALLTLSIASARGNLSPAELKVYLDDLRDVPDAVHYVIRQKELIQKIGEKHHDGPSSLYLGRRFNYPTALEGALKNKEISYQHAEGYAAGEMKHGPIALINESLPVVCICTQTADEVYEKMLSNIKEVEARNGRIIAVASEGDSELAKLSDDVIYVPAVRDEFSPMVNVAALQLLAYYAARARGTDIDKPRNLAKSVTVE</sequence>
<dbReference type="GO" id="GO:0004360">
    <property type="term" value="F:glutamine-fructose-6-phosphate transaminase (isomerizing) activity"/>
    <property type="evidence" value="ECO:0007669"/>
    <property type="project" value="UniProtKB-UniRule"/>
</dbReference>
<comment type="function">
    <text evidence="10">Catalyzes the first step in hexosamine metabolism, converting fructose-6P into glucosamine-6P using glutamine as a nitrogen source.</text>
</comment>
<dbReference type="PANTHER" id="PTHR10937">
    <property type="entry name" value="GLUCOSAMINE--FRUCTOSE-6-PHOSPHATE AMINOTRANSFERASE, ISOMERIZING"/>
    <property type="match status" value="1"/>
</dbReference>
<dbReference type="FunFam" id="3.40.50.10490:FF:000002">
    <property type="entry name" value="Glutamine--fructose-6-phosphate aminotransferase [isomerizing]"/>
    <property type="match status" value="1"/>
</dbReference>
<evidence type="ECO:0000256" key="1">
    <source>
        <dbReference type="ARBA" id="ARBA00001031"/>
    </source>
</evidence>
<dbReference type="InterPro" id="IPR035490">
    <property type="entry name" value="GlmS/FrlB_SIS"/>
</dbReference>
<proteinExistence type="inferred from homology"/>
<keyword evidence="6 10" id="KW-0032">Aminotransferase</keyword>
<keyword evidence="8" id="KW-0677">Repeat</keyword>
<dbReference type="InterPro" id="IPR046348">
    <property type="entry name" value="SIS_dom_sf"/>
</dbReference>
<feature type="active site" description="Nucleophile; for GATase activity" evidence="10">
    <location>
        <position position="2"/>
    </location>
</feature>
<dbReference type="GO" id="GO:0097367">
    <property type="term" value="F:carbohydrate derivative binding"/>
    <property type="evidence" value="ECO:0007669"/>
    <property type="project" value="InterPro"/>
</dbReference>
<dbReference type="Gene3D" id="3.60.20.10">
    <property type="entry name" value="Glutamine Phosphoribosylpyrophosphate, subunit 1, domain 1"/>
    <property type="match status" value="1"/>
</dbReference>
<evidence type="ECO:0000256" key="7">
    <source>
        <dbReference type="ARBA" id="ARBA00022679"/>
    </source>
</evidence>
<dbReference type="CDD" id="cd00714">
    <property type="entry name" value="GFAT"/>
    <property type="match status" value="1"/>
</dbReference>
<organism evidence="13 14">
    <name type="scientific">Tichowtungia aerotolerans</name>
    <dbReference type="NCBI Taxonomy" id="2697043"/>
    <lineage>
        <taxon>Bacteria</taxon>
        <taxon>Pseudomonadati</taxon>
        <taxon>Kiritimatiellota</taxon>
        <taxon>Tichowtungiia</taxon>
        <taxon>Tichowtungiales</taxon>
        <taxon>Tichowtungiaceae</taxon>
        <taxon>Tichowtungia</taxon>
    </lineage>
</organism>
<dbReference type="GO" id="GO:0006002">
    <property type="term" value="P:fructose 6-phosphate metabolic process"/>
    <property type="evidence" value="ECO:0007669"/>
    <property type="project" value="TreeGrafter"/>
</dbReference>
<dbReference type="CDD" id="cd05008">
    <property type="entry name" value="SIS_GlmS_GlmD_1"/>
    <property type="match status" value="1"/>
</dbReference>
<dbReference type="RefSeq" id="WP_160629063.1">
    <property type="nucleotide sequence ID" value="NZ_CP047593.1"/>
</dbReference>
<dbReference type="GO" id="GO:0005975">
    <property type="term" value="P:carbohydrate metabolic process"/>
    <property type="evidence" value="ECO:0007669"/>
    <property type="project" value="UniProtKB-UniRule"/>
</dbReference>
<comment type="catalytic activity">
    <reaction evidence="1 10">
        <text>D-fructose 6-phosphate + L-glutamine = D-glucosamine 6-phosphate + L-glutamate</text>
        <dbReference type="Rhea" id="RHEA:13237"/>
        <dbReference type="ChEBI" id="CHEBI:29985"/>
        <dbReference type="ChEBI" id="CHEBI:58359"/>
        <dbReference type="ChEBI" id="CHEBI:58725"/>
        <dbReference type="ChEBI" id="CHEBI:61527"/>
        <dbReference type="EC" id="2.6.1.16"/>
    </reaction>
</comment>
<reference evidence="13 14" key="1">
    <citation type="submission" date="2020-01" db="EMBL/GenBank/DDBJ databases">
        <title>Ponticoccus aerotolerans gen. nov., sp. nov., an anaerobic bacterium and proposal of Ponticoccusceae fam. nov., Ponticoccusles ord. nov. and Ponticoccuse classis nov. in the phylum Kiritimatiellaeota.</title>
        <authorList>
            <person name="Zhou L.Y."/>
            <person name="Du Z.J."/>
        </authorList>
    </citation>
    <scope>NUCLEOTIDE SEQUENCE [LARGE SCALE GENOMIC DNA]</scope>
    <source>
        <strain evidence="13 14">S-5007</strain>
    </source>
</reference>
<dbReference type="Proteomes" id="UP000464954">
    <property type="component" value="Chromosome"/>
</dbReference>
<feature type="initiator methionine" description="Removed" evidence="10">
    <location>
        <position position="1"/>
    </location>
</feature>
<dbReference type="SUPFAM" id="SSF53697">
    <property type="entry name" value="SIS domain"/>
    <property type="match status" value="1"/>
</dbReference>
<dbReference type="InterPro" id="IPR029055">
    <property type="entry name" value="Ntn_hydrolases_N"/>
</dbReference>
<dbReference type="AlphaFoldDB" id="A0A6P1M7P0"/>
<comment type="subunit">
    <text evidence="10">Homodimer.</text>
</comment>
<evidence type="ECO:0000313" key="13">
    <source>
        <dbReference type="EMBL" id="QHI69881.1"/>
    </source>
</evidence>
<feature type="domain" description="SIS" evidence="12">
    <location>
        <begin position="286"/>
        <end position="426"/>
    </location>
</feature>
<evidence type="ECO:0000259" key="11">
    <source>
        <dbReference type="PROSITE" id="PS51278"/>
    </source>
</evidence>
<evidence type="ECO:0000256" key="3">
    <source>
        <dbReference type="ARBA" id="ARBA00012916"/>
    </source>
</evidence>
<evidence type="ECO:0000256" key="2">
    <source>
        <dbReference type="ARBA" id="ARBA00004496"/>
    </source>
</evidence>
<comment type="subcellular location">
    <subcellularLocation>
        <location evidence="2 10">Cytoplasm</location>
    </subcellularLocation>
</comment>
<protein>
    <recommendedName>
        <fullName evidence="4 10">Glutamine--fructose-6-phosphate aminotransferase [isomerizing]</fullName>
        <ecNumber evidence="3 10">2.6.1.16</ecNumber>
    </recommendedName>
    <alternativeName>
        <fullName evidence="10">D-fructose-6-phosphate amidotransferase</fullName>
    </alternativeName>
    <alternativeName>
        <fullName evidence="10">GFAT</fullName>
    </alternativeName>
    <alternativeName>
        <fullName evidence="10">Glucosamine-6-phosphate synthase</fullName>
    </alternativeName>
    <alternativeName>
        <fullName evidence="10">Hexosephosphate aminotransferase</fullName>
    </alternativeName>
    <alternativeName>
        <fullName evidence="10">L-glutamine--D-fructose-6-phosphate amidotransferase</fullName>
    </alternativeName>
</protein>
<dbReference type="GO" id="GO:0005829">
    <property type="term" value="C:cytosol"/>
    <property type="evidence" value="ECO:0007669"/>
    <property type="project" value="TreeGrafter"/>
</dbReference>
<evidence type="ECO:0000256" key="4">
    <source>
        <dbReference type="ARBA" id="ARBA00016090"/>
    </source>
</evidence>
<dbReference type="InterPro" id="IPR047084">
    <property type="entry name" value="GFAT_N"/>
</dbReference>
<accession>A0A6P1M7P0</accession>
<dbReference type="EC" id="2.6.1.16" evidence="3 10"/>
<gene>
    <name evidence="10 13" type="primary">glmS</name>
    <name evidence="13" type="ORF">GT409_10595</name>
</gene>
<dbReference type="Pfam" id="PF13522">
    <property type="entry name" value="GATase_6"/>
    <property type="match status" value="1"/>
</dbReference>
<dbReference type="PROSITE" id="PS51464">
    <property type="entry name" value="SIS"/>
    <property type="match status" value="2"/>
</dbReference>
<keyword evidence="5 10" id="KW-0963">Cytoplasm</keyword>
<name>A0A6P1M7P0_9BACT</name>
<dbReference type="PANTHER" id="PTHR10937:SF0">
    <property type="entry name" value="GLUTAMINE--FRUCTOSE-6-PHOSPHATE TRANSAMINASE (ISOMERIZING)"/>
    <property type="match status" value="1"/>
</dbReference>
<dbReference type="InterPro" id="IPR017932">
    <property type="entry name" value="GATase_2_dom"/>
</dbReference>
<keyword evidence="7 10" id="KW-0808">Transferase</keyword>
<dbReference type="PROSITE" id="PS51278">
    <property type="entry name" value="GATASE_TYPE_2"/>
    <property type="match status" value="1"/>
</dbReference>
<dbReference type="FunFam" id="3.60.20.10:FF:000006">
    <property type="entry name" value="Glutamine--fructose-6-phosphate aminotransferase [isomerizing]"/>
    <property type="match status" value="1"/>
</dbReference>
<evidence type="ECO:0000256" key="8">
    <source>
        <dbReference type="ARBA" id="ARBA00022737"/>
    </source>
</evidence>
<dbReference type="SUPFAM" id="SSF56235">
    <property type="entry name" value="N-terminal nucleophile aminohydrolases (Ntn hydrolases)"/>
    <property type="match status" value="1"/>
</dbReference>
<dbReference type="NCBIfam" id="NF001484">
    <property type="entry name" value="PRK00331.1"/>
    <property type="match status" value="1"/>
</dbReference>
<keyword evidence="9" id="KW-0315">Glutamine amidotransferase</keyword>
<dbReference type="KEGG" id="taer:GT409_10595"/>
<dbReference type="GO" id="GO:0006487">
    <property type="term" value="P:protein N-linked glycosylation"/>
    <property type="evidence" value="ECO:0007669"/>
    <property type="project" value="TreeGrafter"/>
</dbReference>
<dbReference type="GO" id="GO:0006047">
    <property type="term" value="P:UDP-N-acetylglucosamine metabolic process"/>
    <property type="evidence" value="ECO:0007669"/>
    <property type="project" value="TreeGrafter"/>
</dbReference>
<dbReference type="InterPro" id="IPR005855">
    <property type="entry name" value="GFAT"/>
</dbReference>
<evidence type="ECO:0000256" key="6">
    <source>
        <dbReference type="ARBA" id="ARBA00022576"/>
    </source>
</evidence>
<dbReference type="Gene3D" id="3.40.50.10490">
    <property type="entry name" value="Glucose-6-phosphate isomerase like protein, domain 1"/>
    <property type="match status" value="2"/>
</dbReference>